<dbReference type="eggNOG" id="ENOG502RZM2">
    <property type="taxonomic scope" value="Eukaryota"/>
</dbReference>
<feature type="region of interest" description="Disordered" evidence="5">
    <location>
        <begin position="276"/>
        <end position="351"/>
    </location>
</feature>
<feature type="compositionally biased region" description="Pro residues" evidence="5">
    <location>
        <begin position="331"/>
        <end position="340"/>
    </location>
</feature>
<reference evidence="8" key="1">
    <citation type="journal article" date="2011" name="Nat. Biotechnol.">
        <title>The genomic sequence of the Chinese hamster ovary (CHO)-K1 cell line.</title>
        <authorList>
            <person name="Xu X."/>
            <person name="Nagarajan H."/>
            <person name="Lewis N.E."/>
            <person name="Pan S."/>
            <person name="Cai Z."/>
            <person name="Liu X."/>
            <person name="Chen W."/>
            <person name="Xie M."/>
            <person name="Wang W."/>
            <person name="Hammond S."/>
            <person name="Andersen M.R."/>
            <person name="Neff N."/>
            <person name="Passarelli B."/>
            <person name="Koh W."/>
            <person name="Fan H.C."/>
            <person name="Wang J."/>
            <person name="Gui Y."/>
            <person name="Lee K.H."/>
            <person name="Betenbaugh M.J."/>
            <person name="Quake S.R."/>
            <person name="Famili I."/>
            <person name="Palsson B.O."/>
            <person name="Wang J."/>
        </authorList>
    </citation>
    <scope>NUCLEOTIDE SEQUENCE [LARGE SCALE GENOMIC DNA]</scope>
    <source>
        <strain evidence="8">CHO K1 cell line</strain>
    </source>
</reference>
<evidence type="ECO:0000256" key="3">
    <source>
        <dbReference type="ARBA" id="ARBA00022729"/>
    </source>
</evidence>
<dbReference type="SMART" id="SM00110">
    <property type="entry name" value="C1Q"/>
    <property type="match status" value="2"/>
</dbReference>
<dbReference type="PaxDb" id="10029-XP_007617233.1"/>
<keyword evidence="3" id="KW-0732">Signal</keyword>
<dbReference type="GO" id="GO:0005581">
    <property type="term" value="C:collagen trimer"/>
    <property type="evidence" value="ECO:0007669"/>
    <property type="project" value="UniProtKB-KW"/>
</dbReference>
<protein>
    <submittedName>
        <fullName evidence="7">Complement C1q subcomponent subunit C</fullName>
    </submittedName>
</protein>
<dbReference type="Pfam" id="PF01391">
    <property type="entry name" value="Collagen"/>
    <property type="match status" value="2"/>
</dbReference>
<evidence type="ECO:0000313" key="7">
    <source>
        <dbReference type="EMBL" id="EGW12219.1"/>
    </source>
</evidence>
<keyword evidence="4" id="KW-0176">Collagen</keyword>
<dbReference type="FunFam" id="2.60.120.40:FF:000001">
    <property type="entry name" value="Complement C1q B chain"/>
    <property type="match status" value="1"/>
</dbReference>
<evidence type="ECO:0000256" key="4">
    <source>
        <dbReference type="ARBA" id="ARBA00023119"/>
    </source>
</evidence>
<evidence type="ECO:0000259" key="6">
    <source>
        <dbReference type="PROSITE" id="PS50871"/>
    </source>
</evidence>
<dbReference type="InterPro" id="IPR001073">
    <property type="entry name" value="C1q_dom"/>
</dbReference>
<dbReference type="PANTHER" id="PTHR15427:SF29">
    <property type="entry name" value="COMPLEMENT C1Q SUBCOMPONENT SUBUNIT C"/>
    <property type="match status" value="1"/>
</dbReference>
<dbReference type="GO" id="GO:0005576">
    <property type="term" value="C:extracellular region"/>
    <property type="evidence" value="ECO:0007669"/>
    <property type="project" value="UniProtKB-SubCell"/>
</dbReference>
<organism evidence="7 8">
    <name type="scientific">Cricetulus griseus</name>
    <name type="common">Chinese hamster</name>
    <name type="synonym">Cricetulus barabensis griseus</name>
    <dbReference type="NCBI Taxonomy" id="10029"/>
    <lineage>
        <taxon>Eukaryota</taxon>
        <taxon>Metazoa</taxon>
        <taxon>Chordata</taxon>
        <taxon>Craniata</taxon>
        <taxon>Vertebrata</taxon>
        <taxon>Euteleostomi</taxon>
        <taxon>Mammalia</taxon>
        <taxon>Eutheria</taxon>
        <taxon>Euarchontoglires</taxon>
        <taxon>Glires</taxon>
        <taxon>Rodentia</taxon>
        <taxon>Myomorpha</taxon>
        <taxon>Muroidea</taxon>
        <taxon>Cricetidae</taxon>
        <taxon>Cricetinae</taxon>
        <taxon>Cricetulus</taxon>
    </lineage>
</organism>
<evidence type="ECO:0000313" key="8">
    <source>
        <dbReference type="Proteomes" id="UP000001075"/>
    </source>
</evidence>
<dbReference type="STRING" id="10029.G3HIN2"/>
<proteinExistence type="predicted"/>
<feature type="domain" description="C1q" evidence="6">
    <location>
        <begin position="76"/>
        <end position="216"/>
    </location>
</feature>
<dbReference type="FunCoup" id="G3HIN2">
    <property type="interactions" value="182"/>
</dbReference>
<evidence type="ECO:0000256" key="1">
    <source>
        <dbReference type="ARBA" id="ARBA00004613"/>
    </source>
</evidence>
<comment type="subcellular location">
    <subcellularLocation>
        <location evidence="1">Secreted</location>
    </subcellularLocation>
</comment>
<dbReference type="Gene3D" id="2.60.120.40">
    <property type="match status" value="2"/>
</dbReference>
<accession>G3HIN2</accession>
<feature type="compositionally biased region" description="Low complexity" evidence="5">
    <location>
        <begin position="56"/>
        <end position="66"/>
    </location>
</feature>
<name>G3HIN2_CRIGR</name>
<dbReference type="InParanoid" id="G3HIN2"/>
<dbReference type="Pfam" id="PF00386">
    <property type="entry name" value="C1q"/>
    <property type="match status" value="2"/>
</dbReference>
<evidence type="ECO:0000256" key="2">
    <source>
        <dbReference type="ARBA" id="ARBA00022525"/>
    </source>
</evidence>
<dbReference type="SUPFAM" id="SSF49842">
    <property type="entry name" value="TNF-like"/>
    <property type="match status" value="2"/>
</dbReference>
<sequence length="478" mass="50537">MVGHPTAKGQSIQFELTTEAGAAGIRTGIRGLKGDQGESGPPGKPGNMGFPGPTGPLGSSGPQGLKGVKGNPGNIRDQPRPAFSAIRQNPPTVGNVVIFDKVITNEEGPYQNKTGRFICAVPGFYYFTFQVTSKWDICLSIMFSSHGQTRSPLGFCDANSKGLFQVVSGSTVLHLQRGDQVWIEKDPAKGRIYQGVVVVLGIGQEGGIKLAIANCLRGSSVSIVHKCWQPLLRMDVGPSCQPQRGLYLTLLLLALTLRSQANTNCYGIPGMPGLPGAPGKDGHDGLPGPKGERGIPAIPGTRGPKGQKGEPGMPGYRGKNGPMGPSGLPGDPGPRGPPGEPGEEGRYKQKHQSVFTVTRQTAQYPAANGLVKFNSVVTNPQGDYDTSTGKFTCKVPGLYYFVYHASQTANLCVQLLHNSAKVTTFCDHMSNSKQVSSGGVLLRLQKGDEVWLAVNDYNGMVGTEGSDSVFSGFLLFPD</sequence>
<evidence type="ECO:0000256" key="5">
    <source>
        <dbReference type="SAM" id="MobiDB-lite"/>
    </source>
</evidence>
<dbReference type="GlyGen" id="G3HIN2">
    <property type="glycosylation" value="1 site"/>
</dbReference>
<dbReference type="Proteomes" id="UP000001075">
    <property type="component" value="Unassembled WGS sequence"/>
</dbReference>
<keyword evidence="2" id="KW-0964">Secreted</keyword>
<dbReference type="PANTHER" id="PTHR15427">
    <property type="entry name" value="EMILIN ELASTIN MICROFIBRIL INTERFACE-LOCATED PROTEIN ELASTIN MICROFIBRIL INTERFACER"/>
    <property type="match status" value="1"/>
</dbReference>
<dbReference type="PRINTS" id="PR00007">
    <property type="entry name" value="COMPLEMNTC1Q"/>
</dbReference>
<dbReference type="AlphaFoldDB" id="G3HIN2"/>
<feature type="region of interest" description="Disordered" evidence="5">
    <location>
        <begin position="29"/>
        <end position="80"/>
    </location>
</feature>
<dbReference type="PROSITE" id="PS50871">
    <property type="entry name" value="C1Q"/>
    <property type="match status" value="2"/>
</dbReference>
<dbReference type="InterPro" id="IPR008983">
    <property type="entry name" value="Tumour_necrosis_fac-like_dom"/>
</dbReference>
<gene>
    <name evidence="7" type="ORF">I79_010506</name>
</gene>
<feature type="domain" description="C1q" evidence="6">
    <location>
        <begin position="348"/>
        <end position="478"/>
    </location>
</feature>
<dbReference type="InterPro" id="IPR050392">
    <property type="entry name" value="Collagen/C1q_domain"/>
</dbReference>
<dbReference type="InterPro" id="IPR008160">
    <property type="entry name" value="Collagen"/>
</dbReference>
<dbReference type="EMBL" id="JH000406">
    <property type="protein sequence ID" value="EGW12219.1"/>
    <property type="molecule type" value="Genomic_DNA"/>
</dbReference>